<reference evidence="7" key="1">
    <citation type="journal article" date="2017" name="Nature">
        <title>The genome of Chenopodium quinoa.</title>
        <authorList>
            <person name="Jarvis D.E."/>
            <person name="Ho Y.S."/>
            <person name="Lightfoot D.J."/>
            <person name="Schmoeckel S.M."/>
            <person name="Li B."/>
            <person name="Borm T.J.A."/>
            <person name="Ohyanagi H."/>
            <person name="Mineta K."/>
            <person name="Michell C.T."/>
            <person name="Saber N."/>
            <person name="Kharbatia N.M."/>
            <person name="Rupper R.R."/>
            <person name="Sharp A.R."/>
            <person name="Dally N."/>
            <person name="Boughton B.A."/>
            <person name="Woo Y.H."/>
            <person name="Gao G."/>
            <person name="Schijlen E.G.W.M."/>
            <person name="Guo X."/>
            <person name="Momin A.A."/>
            <person name="Negrao S."/>
            <person name="Al-Babili S."/>
            <person name="Gehring C."/>
            <person name="Roessner U."/>
            <person name="Jung C."/>
            <person name="Murphy K."/>
            <person name="Arold S.T."/>
            <person name="Gojobori T."/>
            <person name="van der Linden C.G."/>
            <person name="van Loo E.N."/>
            <person name="Jellen E.N."/>
            <person name="Maughan P.J."/>
            <person name="Tester M."/>
        </authorList>
    </citation>
    <scope>NUCLEOTIDE SEQUENCE [LARGE SCALE GENOMIC DNA]</scope>
    <source>
        <strain evidence="7">cv. PI 614886</strain>
    </source>
</reference>
<keyword evidence="2 4" id="KW-0863">Zinc-finger</keyword>
<proteinExistence type="predicted"/>
<dbReference type="GO" id="GO:0008270">
    <property type="term" value="F:zinc ion binding"/>
    <property type="evidence" value="ECO:0007669"/>
    <property type="project" value="UniProtKB-KW"/>
</dbReference>
<feature type="compositionally biased region" description="Polar residues" evidence="5">
    <location>
        <begin position="415"/>
        <end position="427"/>
    </location>
</feature>
<evidence type="ECO:0000313" key="8">
    <source>
        <dbReference type="Proteomes" id="UP000596660"/>
    </source>
</evidence>
<evidence type="ECO:0000256" key="3">
    <source>
        <dbReference type="ARBA" id="ARBA00022833"/>
    </source>
</evidence>
<keyword evidence="1 4" id="KW-0479">Metal-binding</keyword>
<evidence type="ECO:0000259" key="6">
    <source>
        <dbReference type="PROSITE" id="PS50145"/>
    </source>
</evidence>
<dbReference type="Pfam" id="PF02176">
    <property type="entry name" value="zf-TRAF"/>
    <property type="match status" value="1"/>
</dbReference>
<dbReference type="InterPro" id="IPR001293">
    <property type="entry name" value="Znf_TRAF"/>
</dbReference>
<feature type="domain" description="TRAF-type" evidence="6">
    <location>
        <begin position="218"/>
        <end position="269"/>
    </location>
</feature>
<dbReference type="PROSITE" id="PS50145">
    <property type="entry name" value="ZF_TRAF"/>
    <property type="match status" value="1"/>
</dbReference>
<feature type="compositionally biased region" description="Basic and acidic residues" evidence="5">
    <location>
        <begin position="470"/>
        <end position="497"/>
    </location>
</feature>
<dbReference type="InterPro" id="IPR013083">
    <property type="entry name" value="Znf_RING/FYVE/PHD"/>
</dbReference>
<feature type="zinc finger region" description="TRAF-type" evidence="4">
    <location>
        <begin position="218"/>
        <end position="269"/>
    </location>
</feature>
<dbReference type="PANTHER" id="PTHR10131">
    <property type="entry name" value="TNF RECEPTOR ASSOCIATED FACTOR"/>
    <property type="match status" value="1"/>
</dbReference>
<reference evidence="7" key="2">
    <citation type="submission" date="2021-03" db="UniProtKB">
        <authorList>
            <consortium name="EnsemblPlants"/>
        </authorList>
    </citation>
    <scope>IDENTIFICATION</scope>
</reference>
<evidence type="ECO:0000313" key="7">
    <source>
        <dbReference type="EnsemblPlants" id="AUR62028947-RA:cds"/>
    </source>
</evidence>
<dbReference type="AlphaFoldDB" id="A0A803MG45"/>
<dbReference type="EnsemblPlants" id="AUR62028947-RA">
    <property type="protein sequence ID" value="AUR62028947-RA:cds"/>
    <property type="gene ID" value="AUR62028947"/>
</dbReference>
<sequence length="523" mass="59202">MMDPDTAFTEVDLKQEKFEDIKEEGKKFSCELCDKEMVHKMALVLLEGLSTACVDNTTGDMFKSPGTVAAEIRKEMLDYLIERSESFVAESFLAEEGPEEKPDQPSDIISDLIDDFATLKMNILTRVSGWLLSDMREDKIDEFVQEMELNSFWLLDRRETIAQTLLKNVDFKNEFHCNLKFKSEEELKQHRPRCGFRTVLCRNEGCCATFSAAQMELHDSVCPFKVLPCEQKCPEILMRREMDRHCITVCPMKLVNCPFYSIGCQATVPSCNVKEHFLDDIRSHLLYALQYLHKGISAEDLTHRADQIEHIFTVFLAKWTSNVSASFRMYNLIICGSTVGNAHRAGLGNNENWRDGLGCLIAESSGRLAGMQSVRSFTNAVKNLDSKLEPFEVVKKNVDSEEDTKKPNSKEPTSEGKNNLESVQISAEDNKESGFERSPSENMKGSDTEHTETELKKNSVSEQSSPNGNKKHELGTEELTKPDTDQSAVEDMKKSEFKLAPAGDSKELDSENLVIEDMENIRI</sequence>
<evidence type="ECO:0000256" key="1">
    <source>
        <dbReference type="ARBA" id="ARBA00022723"/>
    </source>
</evidence>
<dbReference type="Gramene" id="AUR62028947-RA">
    <property type="protein sequence ID" value="AUR62028947-RA:cds"/>
    <property type="gene ID" value="AUR62028947"/>
</dbReference>
<dbReference type="Gene3D" id="3.30.40.10">
    <property type="entry name" value="Zinc/RING finger domain, C3HC4 (zinc finger)"/>
    <property type="match status" value="1"/>
</dbReference>
<organism evidence="7 8">
    <name type="scientific">Chenopodium quinoa</name>
    <name type="common">Quinoa</name>
    <dbReference type="NCBI Taxonomy" id="63459"/>
    <lineage>
        <taxon>Eukaryota</taxon>
        <taxon>Viridiplantae</taxon>
        <taxon>Streptophyta</taxon>
        <taxon>Embryophyta</taxon>
        <taxon>Tracheophyta</taxon>
        <taxon>Spermatophyta</taxon>
        <taxon>Magnoliopsida</taxon>
        <taxon>eudicotyledons</taxon>
        <taxon>Gunneridae</taxon>
        <taxon>Pentapetalae</taxon>
        <taxon>Caryophyllales</taxon>
        <taxon>Chenopodiaceae</taxon>
        <taxon>Chenopodioideae</taxon>
        <taxon>Atripliceae</taxon>
        <taxon>Chenopodium</taxon>
    </lineage>
</organism>
<keyword evidence="8" id="KW-1185">Reference proteome</keyword>
<evidence type="ECO:0000256" key="4">
    <source>
        <dbReference type="PROSITE-ProRule" id="PRU00207"/>
    </source>
</evidence>
<feature type="compositionally biased region" description="Basic and acidic residues" evidence="5">
    <location>
        <begin position="398"/>
        <end position="414"/>
    </location>
</feature>
<evidence type="ECO:0000256" key="2">
    <source>
        <dbReference type="ARBA" id="ARBA00022771"/>
    </source>
</evidence>
<dbReference type="OMA" id="GCQSAFP"/>
<accession>A0A803MG45</accession>
<dbReference type="Proteomes" id="UP000596660">
    <property type="component" value="Unplaced"/>
</dbReference>
<keyword evidence="3 4" id="KW-0862">Zinc</keyword>
<dbReference type="PANTHER" id="PTHR10131:SF161">
    <property type="entry name" value="F26K24.24 PROTEIN"/>
    <property type="match status" value="1"/>
</dbReference>
<evidence type="ECO:0000256" key="5">
    <source>
        <dbReference type="SAM" id="MobiDB-lite"/>
    </source>
</evidence>
<protein>
    <recommendedName>
        <fullName evidence="6">TRAF-type domain-containing protein</fullName>
    </recommendedName>
</protein>
<feature type="region of interest" description="Disordered" evidence="5">
    <location>
        <begin position="398"/>
        <end position="511"/>
    </location>
</feature>
<dbReference type="SUPFAM" id="SSF49599">
    <property type="entry name" value="TRAF domain-like"/>
    <property type="match status" value="1"/>
</dbReference>
<name>A0A803MG45_CHEQI</name>
<feature type="compositionally biased region" description="Basic and acidic residues" evidence="5">
    <location>
        <begin position="428"/>
        <end position="459"/>
    </location>
</feature>